<dbReference type="Proteomes" id="UP001185028">
    <property type="component" value="Unassembled WGS sequence"/>
</dbReference>
<dbReference type="SUPFAM" id="SSF109854">
    <property type="entry name" value="DinB/YfiT-like putative metalloenzymes"/>
    <property type="match status" value="1"/>
</dbReference>
<comment type="caution">
    <text evidence="3">The sequence shown here is derived from an EMBL/GenBank/DDBJ whole genome shotgun (WGS) entry which is preliminary data.</text>
</comment>
<comment type="similarity">
    <text evidence="1">Belongs to the DinB family.</text>
</comment>
<dbReference type="PANTHER" id="PTHR37302:SF1">
    <property type="entry name" value="PROTEIN DINB"/>
    <property type="match status" value="1"/>
</dbReference>
<dbReference type="InterPro" id="IPR034660">
    <property type="entry name" value="DinB/YfiT-like"/>
</dbReference>
<proteinExistence type="inferred from homology"/>
<gene>
    <name evidence="3" type="ORF">JOC58_000107</name>
</gene>
<dbReference type="RefSeq" id="WP_188774705.1">
    <property type="nucleotide sequence ID" value="NZ_BMMB01000003.1"/>
</dbReference>
<reference evidence="3 4" key="1">
    <citation type="submission" date="2023-07" db="EMBL/GenBank/DDBJ databases">
        <title>Genomic Encyclopedia of Type Strains, Phase IV (KMG-IV): sequencing the most valuable type-strain genomes for metagenomic binning, comparative biology and taxonomic classification.</title>
        <authorList>
            <person name="Goeker M."/>
        </authorList>
    </citation>
    <scope>NUCLEOTIDE SEQUENCE [LARGE SCALE GENOMIC DNA]</scope>
    <source>
        <strain evidence="3 4">DSM 22170</strain>
    </source>
</reference>
<organism evidence="3 4">
    <name type="scientific">Paenibacillus hunanensis</name>
    <dbReference type="NCBI Taxonomy" id="539262"/>
    <lineage>
        <taxon>Bacteria</taxon>
        <taxon>Bacillati</taxon>
        <taxon>Bacillota</taxon>
        <taxon>Bacilli</taxon>
        <taxon>Bacillales</taxon>
        <taxon>Paenibacillaceae</taxon>
        <taxon>Paenibacillus</taxon>
    </lineage>
</organism>
<evidence type="ECO:0000256" key="2">
    <source>
        <dbReference type="ARBA" id="ARBA00022723"/>
    </source>
</evidence>
<dbReference type="EMBL" id="JAVDQH010000001">
    <property type="protein sequence ID" value="MDR6242223.1"/>
    <property type="molecule type" value="Genomic_DNA"/>
</dbReference>
<protein>
    <submittedName>
        <fullName evidence="3">Damage-inducible protein DinB</fullName>
    </submittedName>
</protein>
<dbReference type="Gene3D" id="1.20.120.450">
    <property type="entry name" value="dinb family like domain"/>
    <property type="match status" value="1"/>
</dbReference>
<dbReference type="InterPro" id="IPR007837">
    <property type="entry name" value="DinB"/>
</dbReference>
<name>A0ABU1ISK6_9BACL</name>
<keyword evidence="4" id="KW-1185">Reference proteome</keyword>
<dbReference type="Pfam" id="PF05163">
    <property type="entry name" value="DinB"/>
    <property type="match status" value="1"/>
</dbReference>
<sequence length="167" mass="19511">MNPTIKLYNYHVWANKLVFEHLRTLPEDAWSREVKSVFPSIRQLLSHLYAMDTMWLSVMCERPFDESRQLIMKLMDETKLATVQEMEQRFAETELAYRSFFDGHDLEGSVTVTHPVYGTTDTPLSELVQHVVNHGTYHRGNLTAMLHQLGYRGIPTDYAFYMYTPSS</sequence>
<keyword evidence="2" id="KW-0479">Metal-binding</keyword>
<evidence type="ECO:0000256" key="1">
    <source>
        <dbReference type="ARBA" id="ARBA00008635"/>
    </source>
</evidence>
<evidence type="ECO:0000313" key="4">
    <source>
        <dbReference type="Proteomes" id="UP001185028"/>
    </source>
</evidence>
<dbReference type="PANTHER" id="PTHR37302">
    <property type="entry name" value="SLR1116 PROTEIN"/>
    <property type="match status" value="1"/>
</dbReference>
<evidence type="ECO:0000313" key="3">
    <source>
        <dbReference type="EMBL" id="MDR6242223.1"/>
    </source>
</evidence>
<accession>A0ABU1ISK6</accession>